<dbReference type="PANTHER" id="PTHR45801:SF110">
    <property type="entry name" value="TRANSCRIPTIONAL REGULATOR SUPERMAN"/>
    <property type="match status" value="1"/>
</dbReference>
<evidence type="ECO:0000256" key="7">
    <source>
        <dbReference type="ARBA" id="ARBA00023242"/>
    </source>
</evidence>
<evidence type="ECO:0000256" key="6">
    <source>
        <dbReference type="ARBA" id="ARBA00023163"/>
    </source>
</evidence>
<dbReference type="Gene3D" id="3.30.160.60">
    <property type="entry name" value="Classic Zinc Finger"/>
    <property type="match status" value="1"/>
</dbReference>
<evidence type="ECO:0000313" key="12">
    <source>
        <dbReference type="Proteomes" id="UP000436088"/>
    </source>
</evidence>
<feature type="domain" description="C2H2-type" evidence="10">
    <location>
        <begin position="58"/>
        <end position="85"/>
    </location>
</feature>
<name>A0A6A2Y2Q0_HIBSY</name>
<keyword evidence="2" id="KW-0479">Metal-binding</keyword>
<evidence type="ECO:0000256" key="5">
    <source>
        <dbReference type="ARBA" id="ARBA00023015"/>
    </source>
</evidence>
<keyword evidence="12" id="KW-1185">Reference proteome</keyword>
<feature type="region of interest" description="Disordered" evidence="9">
    <location>
        <begin position="1"/>
        <end position="34"/>
    </location>
</feature>
<keyword evidence="4" id="KW-0862">Zinc</keyword>
<dbReference type="Pfam" id="PF13912">
    <property type="entry name" value="zf-C2H2_6"/>
    <property type="match status" value="1"/>
</dbReference>
<reference evidence="11" key="1">
    <citation type="submission" date="2019-09" db="EMBL/GenBank/DDBJ databases">
        <title>Draft genome information of white flower Hibiscus syriacus.</title>
        <authorList>
            <person name="Kim Y.-M."/>
        </authorList>
    </citation>
    <scope>NUCLEOTIDE SEQUENCE [LARGE SCALE GENOMIC DNA]</scope>
    <source>
        <strain evidence="11">YM2019G1</strain>
    </source>
</reference>
<keyword evidence="6" id="KW-0804">Transcription</keyword>
<evidence type="ECO:0000259" key="10">
    <source>
        <dbReference type="PROSITE" id="PS50157"/>
    </source>
</evidence>
<keyword evidence="7" id="KW-0539">Nucleus</keyword>
<evidence type="ECO:0000313" key="11">
    <source>
        <dbReference type="EMBL" id="KAE8662334.1"/>
    </source>
</evidence>
<protein>
    <submittedName>
        <fullName evidence="11">C2H2 and C2HC zinc fingers superfamily protein</fullName>
    </submittedName>
</protein>
<dbReference type="AlphaFoldDB" id="A0A6A2Y2Q0"/>
<evidence type="ECO:0000256" key="9">
    <source>
        <dbReference type="SAM" id="MobiDB-lite"/>
    </source>
</evidence>
<dbReference type="InterPro" id="IPR036236">
    <property type="entry name" value="Znf_C2H2_sf"/>
</dbReference>
<dbReference type="InterPro" id="IPR013087">
    <property type="entry name" value="Znf_C2H2_type"/>
</dbReference>
<dbReference type="GO" id="GO:0008270">
    <property type="term" value="F:zinc ion binding"/>
    <property type="evidence" value="ECO:0007669"/>
    <property type="project" value="UniProtKB-KW"/>
</dbReference>
<dbReference type="PROSITE" id="PS50157">
    <property type="entry name" value="ZINC_FINGER_C2H2_2"/>
    <property type="match status" value="1"/>
</dbReference>
<evidence type="ECO:0000256" key="1">
    <source>
        <dbReference type="ARBA" id="ARBA00004123"/>
    </source>
</evidence>
<feature type="compositionally biased region" description="Basic and acidic residues" evidence="9">
    <location>
        <begin position="10"/>
        <end position="22"/>
    </location>
</feature>
<dbReference type="InterPro" id="IPR052426">
    <property type="entry name" value="Plant_dev_regulator"/>
</dbReference>
<comment type="subcellular location">
    <subcellularLocation>
        <location evidence="1">Nucleus</location>
    </subcellularLocation>
</comment>
<comment type="caution">
    <text evidence="11">The sequence shown here is derived from an EMBL/GenBank/DDBJ whole genome shotgun (WGS) entry which is preliminary data.</text>
</comment>
<proteinExistence type="predicted"/>
<gene>
    <name evidence="11" type="ORF">F3Y22_tig00113548pilonHSYRG00125</name>
</gene>
<dbReference type="PANTHER" id="PTHR45801">
    <property type="entry name" value="OS07G0101800 PROTEIN"/>
    <property type="match status" value="1"/>
</dbReference>
<dbReference type="SMART" id="SM00355">
    <property type="entry name" value="ZnF_C2H2"/>
    <property type="match status" value="1"/>
</dbReference>
<dbReference type="SUPFAM" id="SSF57667">
    <property type="entry name" value="beta-beta-alpha zinc fingers"/>
    <property type="match status" value="1"/>
</dbReference>
<organism evidence="11 12">
    <name type="scientific">Hibiscus syriacus</name>
    <name type="common">Rose of Sharon</name>
    <dbReference type="NCBI Taxonomy" id="106335"/>
    <lineage>
        <taxon>Eukaryota</taxon>
        <taxon>Viridiplantae</taxon>
        <taxon>Streptophyta</taxon>
        <taxon>Embryophyta</taxon>
        <taxon>Tracheophyta</taxon>
        <taxon>Spermatophyta</taxon>
        <taxon>Magnoliopsida</taxon>
        <taxon>eudicotyledons</taxon>
        <taxon>Gunneridae</taxon>
        <taxon>Pentapetalae</taxon>
        <taxon>rosids</taxon>
        <taxon>malvids</taxon>
        <taxon>Malvales</taxon>
        <taxon>Malvaceae</taxon>
        <taxon>Malvoideae</taxon>
        <taxon>Hibiscus</taxon>
    </lineage>
</organism>
<evidence type="ECO:0000256" key="3">
    <source>
        <dbReference type="ARBA" id="ARBA00022771"/>
    </source>
</evidence>
<keyword evidence="5" id="KW-0805">Transcription regulation</keyword>
<evidence type="ECO:0000256" key="8">
    <source>
        <dbReference type="PROSITE-ProRule" id="PRU00042"/>
    </source>
</evidence>
<dbReference type="Proteomes" id="UP000436088">
    <property type="component" value="Unassembled WGS sequence"/>
</dbReference>
<dbReference type="EMBL" id="VEPZ02001714">
    <property type="protein sequence ID" value="KAE8662334.1"/>
    <property type="molecule type" value="Genomic_DNA"/>
</dbReference>
<dbReference type="GO" id="GO:0005634">
    <property type="term" value="C:nucleus"/>
    <property type="evidence" value="ECO:0007669"/>
    <property type="project" value="UniProtKB-SubCell"/>
</dbReference>
<evidence type="ECO:0000256" key="2">
    <source>
        <dbReference type="ARBA" id="ARBA00022723"/>
    </source>
</evidence>
<dbReference type="PROSITE" id="PS00028">
    <property type="entry name" value="ZINC_FINGER_C2H2_1"/>
    <property type="match status" value="1"/>
</dbReference>
<evidence type="ECO:0000256" key="4">
    <source>
        <dbReference type="ARBA" id="ARBA00022833"/>
    </source>
</evidence>
<feature type="compositionally biased region" description="Polar residues" evidence="9">
    <location>
        <begin position="23"/>
        <end position="34"/>
    </location>
</feature>
<sequence length="202" mass="22386">MERNSFGNGLKDHGNGCNEDNKNQTSYNKVKDSSPWSCNNPGLGDDFLAGFSWPPRSYTCSFCKREFRSAQALGGHMNVHRRDRARLKQSPPSDLHGHPPFLNLNLNPNPNPNFTTTSSSSSSFPPPKWRVNGTLIDPLASGSTDVVKGATKSVFGIKEVKDYGKLMEKKSDHHQYATLDLEIGLVSDSKEDLDLELRLGYS</sequence>
<dbReference type="OrthoDB" id="1708403at2759"/>
<accession>A0A6A2Y2Q0</accession>
<keyword evidence="3 8" id="KW-0863">Zinc-finger</keyword>